<evidence type="ECO:0000256" key="6">
    <source>
        <dbReference type="ARBA" id="ARBA00023268"/>
    </source>
</evidence>
<dbReference type="SUPFAM" id="SSF81301">
    <property type="entry name" value="Nucleotidyltransferase"/>
    <property type="match status" value="2"/>
</dbReference>
<evidence type="ECO:0000256" key="3">
    <source>
        <dbReference type="ARBA" id="ARBA00022741"/>
    </source>
</evidence>
<dbReference type="CDD" id="cd05401">
    <property type="entry name" value="NT_GlnE_GlnD_like"/>
    <property type="match status" value="2"/>
</dbReference>
<dbReference type="InterPro" id="IPR005190">
    <property type="entry name" value="GlnE_rpt_dom"/>
</dbReference>
<proteinExistence type="inferred from homology"/>
<keyword evidence="3 7" id="KW-0547">Nucleotide-binding</keyword>
<feature type="region of interest" description="Adenylyl removase" evidence="7">
    <location>
        <begin position="1"/>
        <end position="453"/>
    </location>
</feature>
<dbReference type="RefSeq" id="WP_377354159.1">
    <property type="nucleotide sequence ID" value="NZ_JBHTLQ010000037.1"/>
</dbReference>
<dbReference type="GO" id="GO:0047388">
    <property type="term" value="F:[glutamine synthetase]-adenylyl-L-tyrosine phosphorylase activity"/>
    <property type="evidence" value="ECO:0007669"/>
    <property type="project" value="UniProtKB-EC"/>
</dbReference>
<keyword evidence="11" id="KW-1185">Reference proteome</keyword>
<dbReference type="InterPro" id="IPR013546">
    <property type="entry name" value="PII_UdlTrfase/GS_AdlTrfase"/>
</dbReference>
<keyword evidence="1 7" id="KW-0808">Transferase</keyword>
<keyword evidence="4 7" id="KW-0067">ATP-binding</keyword>
<comment type="catalytic activity">
    <reaction evidence="7">
        <text>[glutamine synthetase]-L-tyrosine + ATP = [glutamine synthetase]-O(4)-(5'-adenylyl)-L-tyrosine + diphosphate</text>
        <dbReference type="Rhea" id="RHEA:18589"/>
        <dbReference type="Rhea" id="RHEA-COMP:10660"/>
        <dbReference type="Rhea" id="RHEA-COMP:10661"/>
        <dbReference type="ChEBI" id="CHEBI:30616"/>
        <dbReference type="ChEBI" id="CHEBI:33019"/>
        <dbReference type="ChEBI" id="CHEBI:46858"/>
        <dbReference type="ChEBI" id="CHEBI:83624"/>
        <dbReference type="EC" id="2.7.7.42"/>
    </reaction>
</comment>
<dbReference type="NCBIfam" id="NF008292">
    <property type="entry name" value="PRK11072.1"/>
    <property type="match status" value="1"/>
</dbReference>
<keyword evidence="2 7" id="KW-0548">Nucleotidyltransferase</keyword>
<keyword evidence="6 7" id="KW-0511">Multifunctional enzyme</keyword>
<name>A0ABW3T7D1_9CAUL</name>
<evidence type="ECO:0000256" key="5">
    <source>
        <dbReference type="ARBA" id="ARBA00022842"/>
    </source>
</evidence>
<dbReference type="Pfam" id="PF08335">
    <property type="entry name" value="GlnD_UR_UTase"/>
    <property type="match status" value="2"/>
</dbReference>
<feature type="domain" description="Glutamate-ammonia ligase adenylyltransferase repeated" evidence="8">
    <location>
        <begin position="562"/>
        <end position="796"/>
    </location>
</feature>
<dbReference type="Proteomes" id="UP001597216">
    <property type="component" value="Unassembled WGS sequence"/>
</dbReference>
<dbReference type="SUPFAM" id="SSF81593">
    <property type="entry name" value="Nucleotidyltransferase substrate binding subunit/domain"/>
    <property type="match status" value="2"/>
</dbReference>
<organism evidence="10 11">
    <name type="scientific">Phenylobacterium conjunctum</name>
    <dbReference type="NCBI Taxonomy" id="1298959"/>
    <lineage>
        <taxon>Bacteria</taxon>
        <taxon>Pseudomonadati</taxon>
        <taxon>Pseudomonadota</taxon>
        <taxon>Alphaproteobacteria</taxon>
        <taxon>Caulobacterales</taxon>
        <taxon>Caulobacteraceae</taxon>
        <taxon>Phenylobacterium</taxon>
    </lineage>
</organism>
<evidence type="ECO:0000256" key="1">
    <source>
        <dbReference type="ARBA" id="ARBA00022679"/>
    </source>
</evidence>
<feature type="domain" description="PII-uridylyltransferase/Glutamine-synthetase adenylyltransferase" evidence="9">
    <location>
        <begin position="316"/>
        <end position="447"/>
    </location>
</feature>
<comment type="similarity">
    <text evidence="7">Belongs to the GlnE family.</text>
</comment>
<dbReference type="EC" id="2.7.7.42" evidence="7"/>
<comment type="function">
    <text evidence="7">Involved in the regulation of glutamine synthetase GlnA, a key enzyme in the process to assimilate ammonia. When cellular nitrogen levels are high, the C-terminal adenylyl transferase (AT) inactivates GlnA by covalent transfer of an adenylyl group from ATP to specific tyrosine residue of GlnA, thus reducing its activity. Conversely, when nitrogen levels are low, the N-terminal adenylyl removase (AR) activates GlnA by removing the adenylyl group by phosphorolysis, increasing its activity. The regulatory region of GlnE binds the signal transduction protein PII (GlnB) which indicates the nitrogen status of the cell.</text>
</comment>
<dbReference type="PANTHER" id="PTHR30621:SF0">
    <property type="entry name" value="BIFUNCTIONAL GLUTAMINE SYNTHETASE ADENYLYLTRANSFERASE_ADENYLYL-REMOVING ENZYME"/>
    <property type="match status" value="1"/>
</dbReference>
<dbReference type="Gene3D" id="3.30.460.10">
    <property type="entry name" value="Beta Polymerase, domain 2"/>
    <property type="match status" value="2"/>
</dbReference>
<evidence type="ECO:0000259" key="9">
    <source>
        <dbReference type="Pfam" id="PF08335"/>
    </source>
</evidence>
<reference evidence="11" key="1">
    <citation type="journal article" date="2019" name="Int. J. Syst. Evol. Microbiol.">
        <title>The Global Catalogue of Microorganisms (GCM) 10K type strain sequencing project: providing services to taxonomists for standard genome sequencing and annotation.</title>
        <authorList>
            <consortium name="The Broad Institute Genomics Platform"/>
            <consortium name="The Broad Institute Genome Sequencing Center for Infectious Disease"/>
            <person name="Wu L."/>
            <person name="Ma J."/>
        </authorList>
    </citation>
    <scope>NUCLEOTIDE SEQUENCE [LARGE SCALE GENOMIC DNA]</scope>
    <source>
        <strain evidence="11">CCUG 55074</strain>
    </source>
</reference>
<dbReference type="InterPro" id="IPR043519">
    <property type="entry name" value="NT_sf"/>
</dbReference>
<dbReference type="InterPro" id="IPR023057">
    <property type="entry name" value="GlnE"/>
</dbReference>
<feature type="region of interest" description="Adenylyl transferase" evidence="7">
    <location>
        <begin position="456"/>
        <end position="963"/>
    </location>
</feature>
<dbReference type="HAMAP" id="MF_00802">
    <property type="entry name" value="GlnE"/>
    <property type="match status" value="1"/>
</dbReference>
<dbReference type="NCBIfam" id="NF010706">
    <property type="entry name" value="PRK14108.1"/>
    <property type="match status" value="1"/>
</dbReference>
<gene>
    <name evidence="7" type="primary">glnE</name>
    <name evidence="10" type="ORF">ACFQ27_15050</name>
</gene>
<comment type="catalytic activity">
    <reaction evidence="7">
        <text>[glutamine synthetase]-O(4)-(5'-adenylyl)-L-tyrosine + phosphate = [glutamine synthetase]-L-tyrosine + ADP</text>
        <dbReference type="Rhea" id="RHEA:43716"/>
        <dbReference type="Rhea" id="RHEA-COMP:10660"/>
        <dbReference type="Rhea" id="RHEA-COMP:10661"/>
        <dbReference type="ChEBI" id="CHEBI:43474"/>
        <dbReference type="ChEBI" id="CHEBI:46858"/>
        <dbReference type="ChEBI" id="CHEBI:83624"/>
        <dbReference type="ChEBI" id="CHEBI:456216"/>
        <dbReference type="EC" id="2.7.7.89"/>
    </reaction>
</comment>
<sequence>MTRLIDRIAPCGPVHDPKAAERARTWLGAQAPEDQAVFEQAWPALEPVFGASSYLTSLARRDPARLAALLQANPEARFEDLLARTEGIGGADPAVAKAGLRTLKAEAHLLIALADLAGAWDLDAVTGALARFGDAALQAALRVAAQEETAAGRLIPPPHGEHGPVPGYFCIAMGKHGAYELNYSSDIDISVFYEPDDLPLAEGVESQAFCVRLTHRLADLMQDRTADGYVFRVDLRLRPDPGSTPPAVPVPAALDYYESVGQNWERAAFIKARACAGDLPRAQAFLTELIPFVWRKNLDFAAIADIHSIKRQIHVHKVDDRLTAKGMDLKLGRGGIREIEFYVQTQQLILGGRHPDLRNRRTLEALEALRAAGHVADKACAELTTAYHELRAVEHRIQMLADEQTHRLPESDNERKRVAALYGHRLLRSFDAQIERTLKTVNGRYGELFPDEEPLSSKFGSLIFTGVEDDPETLSTLARMGFSNPPRVSQTIRGWHHGHIAATRTERGRELFTRLAPRLLDAAQATGSADAAFNRFADFFSRLSTGVQLQSLFLAQPALFELVVQVMAYAPRLASTLARRPAAIDAMLDGGFFHAIDMAQERAALARSLEEADGFEAAMDVVRRAHREQTFRVGVQVMSGSASAETAGAAFADLADLCIQALGPVALAEAQRLGGAFPGQVAVVALGKCGSREMSAGSDLDLMTLYRADDPAAVSAAKGWGAELFYGRFTQRLIAALSTPTGEGELYEVDMQLRPSGTKGPVAVSYAAFEDYYEREAETWELMALTRARVVWSTSEGFAQDAARAIETALRRRRDRARTAADVREMRELMERERPPKGLWDLKLSPGGLVDIEFAAQFLQLAHAADGGPLSCNTAEALARLEAVGLAPEKPIAALRAAWRLEQDLTQLMKLALTGAEDIAQEPKGFRLLLAKAGGARDLKALRAKLERARTAARAAYEAVVDR</sequence>
<accession>A0ABW3T7D1</accession>
<evidence type="ECO:0000256" key="4">
    <source>
        <dbReference type="ARBA" id="ARBA00022840"/>
    </source>
</evidence>
<dbReference type="Gene3D" id="1.20.120.1510">
    <property type="match status" value="1"/>
</dbReference>
<protein>
    <recommendedName>
        <fullName evidence="7">Bifunctional glutamine synthetase adenylyltransferase/adenylyl-removing enzyme</fullName>
    </recommendedName>
    <alternativeName>
        <fullName evidence="7">ATP:glutamine synthetase adenylyltransferase</fullName>
    </alternativeName>
    <alternativeName>
        <fullName evidence="7">ATase</fullName>
    </alternativeName>
    <domain>
        <recommendedName>
            <fullName evidence="7">Glutamine synthetase adenylyl-L-tyrosine phosphorylase</fullName>
            <ecNumber evidence="7">2.7.7.89</ecNumber>
        </recommendedName>
        <alternativeName>
            <fullName evidence="7">Adenylyl removase</fullName>
            <shortName evidence="7">AR</shortName>
            <shortName evidence="7">AT-N</shortName>
        </alternativeName>
    </domain>
    <domain>
        <recommendedName>
            <fullName evidence="7">Glutamine synthetase adenylyl transferase</fullName>
            <ecNumber evidence="7">2.7.7.42</ecNumber>
        </recommendedName>
        <alternativeName>
            <fullName evidence="7">Adenylyl transferase</fullName>
            <shortName evidence="7">AT</shortName>
            <shortName evidence="7">AT-C</shortName>
        </alternativeName>
    </domain>
</protein>
<dbReference type="Pfam" id="PF03710">
    <property type="entry name" value="GlnE"/>
    <property type="match status" value="2"/>
</dbReference>
<evidence type="ECO:0000259" key="8">
    <source>
        <dbReference type="Pfam" id="PF03710"/>
    </source>
</evidence>
<dbReference type="EC" id="2.7.7.89" evidence="7"/>
<dbReference type="EMBL" id="JBHTLQ010000037">
    <property type="protein sequence ID" value="MFD1191907.1"/>
    <property type="molecule type" value="Genomic_DNA"/>
</dbReference>
<feature type="domain" description="PII-uridylyltransferase/Glutamine-synthetase adenylyltransferase" evidence="9">
    <location>
        <begin position="826"/>
        <end position="955"/>
    </location>
</feature>
<feature type="domain" description="Glutamate-ammonia ligase adenylyltransferase repeated" evidence="8">
    <location>
        <begin position="45"/>
        <end position="286"/>
    </location>
</feature>
<dbReference type="Gene3D" id="1.20.120.330">
    <property type="entry name" value="Nucleotidyltransferases domain 2"/>
    <property type="match status" value="2"/>
</dbReference>
<comment type="cofactor">
    <cofactor evidence="7">
        <name>Mg(2+)</name>
        <dbReference type="ChEBI" id="CHEBI:18420"/>
    </cofactor>
</comment>
<keyword evidence="5 7" id="KW-0460">Magnesium</keyword>
<evidence type="ECO:0000256" key="2">
    <source>
        <dbReference type="ARBA" id="ARBA00022695"/>
    </source>
</evidence>
<comment type="caution">
    <text evidence="10">The sequence shown here is derived from an EMBL/GenBank/DDBJ whole genome shotgun (WGS) entry which is preliminary data.</text>
</comment>
<evidence type="ECO:0000256" key="7">
    <source>
        <dbReference type="HAMAP-Rule" id="MF_00802"/>
    </source>
</evidence>
<evidence type="ECO:0000313" key="10">
    <source>
        <dbReference type="EMBL" id="MFD1191907.1"/>
    </source>
</evidence>
<dbReference type="PANTHER" id="PTHR30621">
    <property type="entry name" value="GLUTAMINE SYNTHETASE ADENYLYLTRANSFERASE"/>
    <property type="match status" value="1"/>
</dbReference>
<evidence type="ECO:0000313" key="11">
    <source>
        <dbReference type="Proteomes" id="UP001597216"/>
    </source>
</evidence>